<keyword evidence="5" id="KW-1185">Reference proteome</keyword>
<comment type="similarity">
    <text evidence="1">Belongs to the eukaryotic ribosomal protein eL31 family.</text>
</comment>
<protein>
    <recommendedName>
        <fullName evidence="6">60S ribosomal protein L31</fullName>
    </recommendedName>
</protein>
<dbReference type="InterPro" id="IPR020052">
    <property type="entry name" value="Ribosomal_eL31_CS"/>
</dbReference>
<evidence type="ECO:0000256" key="3">
    <source>
        <dbReference type="ARBA" id="ARBA00023274"/>
    </source>
</evidence>
<proteinExistence type="inferred from homology"/>
<dbReference type="GO" id="GO:0022625">
    <property type="term" value="C:cytosolic large ribosomal subunit"/>
    <property type="evidence" value="ECO:0007669"/>
    <property type="project" value="TreeGrafter"/>
</dbReference>
<evidence type="ECO:0000256" key="2">
    <source>
        <dbReference type="ARBA" id="ARBA00022980"/>
    </source>
</evidence>
<dbReference type="GO" id="GO:0002181">
    <property type="term" value="P:cytoplasmic translation"/>
    <property type="evidence" value="ECO:0007669"/>
    <property type="project" value="TreeGrafter"/>
</dbReference>
<dbReference type="CDD" id="cd00463">
    <property type="entry name" value="Ribosomal_L31e"/>
    <property type="match status" value="1"/>
</dbReference>
<dbReference type="FunFam" id="3.10.440.10:FF:000001">
    <property type="entry name" value="60S ribosomal protein L31"/>
    <property type="match status" value="1"/>
</dbReference>
<reference evidence="4" key="1">
    <citation type="submission" date="2021-01" db="EMBL/GenBank/DDBJ databases">
        <authorList>
            <consortium name="Genoscope - CEA"/>
            <person name="William W."/>
        </authorList>
    </citation>
    <scope>NUCLEOTIDE SEQUENCE</scope>
</reference>
<keyword evidence="2" id="KW-0689">Ribosomal protein</keyword>
<dbReference type="PANTHER" id="PTHR10956">
    <property type="entry name" value="60S RIBOSOMAL PROTEIN L31"/>
    <property type="match status" value="1"/>
</dbReference>
<dbReference type="OMA" id="EVWKQGI"/>
<dbReference type="NCBIfam" id="NF002258">
    <property type="entry name" value="PRK01192.1-1"/>
    <property type="match status" value="1"/>
</dbReference>
<dbReference type="GO" id="GO:0003735">
    <property type="term" value="F:structural constituent of ribosome"/>
    <property type="evidence" value="ECO:0007669"/>
    <property type="project" value="InterPro"/>
</dbReference>
<organism evidence="4 5">
    <name type="scientific">Paramecium primaurelia</name>
    <dbReference type="NCBI Taxonomy" id="5886"/>
    <lineage>
        <taxon>Eukaryota</taxon>
        <taxon>Sar</taxon>
        <taxon>Alveolata</taxon>
        <taxon>Ciliophora</taxon>
        <taxon>Intramacronucleata</taxon>
        <taxon>Oligohymenophorea</taxon>
        <taxon>Peniculida</taxon>
        <taxon>Parameciidae</taxon>
        <taxon>Paramecium</taxon>
    </lineage>
</organism>
<dbReference type="AlphaFoldDB" id="A0A8S1KHG1"/>
<sequence>MGKKEKGKPNTLGEVSRDYTINLHKAVHKETFKRKAPRAVSHIVRFAQKNMLTEDVRIDPQLNEAVWARGIRNLPRRIRVRLQRKKKEEDDGKGKYYTLAQYVPVDSFDNLKTEITKQQ</sequence>
<comment type="caution">
    <text evidence="4">The sequence shown here is derived from an EMBL/GenBank/DDBJ whole genome shotgun (WGS) entry which is preliminary data.</text>
</comment>
<dbReference type="PANTHER" id="PTHR10956:SF0">
    <property type="entry name" value="60S RIBOSOMAL PROTEIN L31"/>
    <property type="match status" value="1"/>
</dbReference>
<dbReference type="Proteomes" id="UP000688137">
    <property type="component" value="Unassembled WGS sequence"/>
</dbReference>
<dbReference type="SMART" id="SM01380">
    <property type="entry name" value="Ribosomal_L31e"/>
    <property type="match status" value="1"/>
</dbReference>
<dbReference type="Pfam" id="PF01198">
    <property type="entry name" value="Ribosomal_L31e"/>
    <property type="match status" value="1"/>
</dbReference>
<dbReference type="PROSITE" id="PS01144">
    <property type="entry name" value="RIBOSOMAL_L31E"/>
    <property type="match status" value="1"/>
</dbReference>
<dbReference type="InterPro" id="IPR000054">
    <property type="entry name" value="Ribosomal_eL31"/>
</dbReference>
<name>A0A8S1KHG1_PARPR</name>
<accession>A0A8S1KHG1</accession>
<evidence type="ECO:0000256" key="1">
    <source>
        <dbReference type="ARBA" id="ARBA00010808"/>
    </source>
</evidence>
<dbReference type="EMBL" id="CAJJDM010000020">
    <property type="protein sequence ID" value="CAD8054629.1"/>
    <property type="molecule type" value="Genomic_DNA"/>
</dbReference>
<evidence type="ECO:0000313" key="4">
    <source>
        <dbReference type="EMBL" id="CAD8054629.1"/>
    </source>
</evidence>
<keyword evidence="3" id="KW-0687">Ribonucleoprotein</keyword>
<evidence type="ECO:0000313" key="5">
    <source>
        <dbReference type="Proteomes" id="UP000688137"/>
    </source>
</evidence>
<gene>
    <name evidence="4" type="ORF">PPRIM_AZ9-3.1.T0220128</name>
</gene>
<evidence type="ECO:0008006" key="6">
    <source>
        <dbReference type="Google" id="ProtNLM"/>
    </source>
</evidence>